<comment type="caution">
    <text evidence="1">The sequence shown here is derived from an EMBL/GenBank/DDBJ whole genome shotgun (WGS) entry which is preliminary data.</text>
</comment>
<evidence type="ECO:0000313" key="2">
    <source>
        <dbReference type="Proteomes" id="UP001495147"/>
    </source>
</evidence>
<accession>A0ABV0G5L7</accession>
<evidence type="ECO:0000313" key="1">
    <source>
        <dbReference type="EMBL" id="MEO3693013.1"/>
    </source>
</evidence>
<protein>
    <submittedName>
        <fullName evidence="1">Uncharacterized protein</fullName>
    </submittedName>
</protein>
<sequence>MLIPLHLIPIPADEPAGLGDPGHAWRGANSGLKIAAGLHLGDIRELGLSVSGPTTGGVQSADLMRFGQLMANAGIPLQPTRMLYDRIYAFDRLAEGAASDEPELCELAEQLFNDYQGAGEFIGLVH</sequence>
<reference evidence="1 2" key="1">
    <citation type="submission" date="2024-05" db="EMBL/GenBank/DDBJ databases">
        <title>Roseateles sp. DJS-2-20 16S ribosomal RNA gene Genome sequencing and assembly.</title>
        <authorList>
            <person name="Woo H."/>
        </authorList>
    </citation>
    <scope>NUCLEOTIDE SEQUENCE [LARGE SCALE GENOMIC DNA]</scope>
    <source>
        <strain evidence="1 2">DJS-2-20</strain>
    </source>
</reference>
<organism evidence="1 2">
    <name type="scientific">Roseateles paludis</name>
    <dbReference type="NCBI Taxonomy" id="3145238"/>
    <lineage>
        <taxon>Bacteria</taxon>
        <taxon>Pseudomonadati</taxon>
        <taxon>Pseudomonadota</taxon>
        <taxon>Betaproteobacteria</taxon>
        <taxon>Burkholderiales</taxon>
        <taxon>Sphaerotilaceae</taxon>
        <taxon>Roseateles</taxon>
    </lineage>
</organism>
<name>A0ABV0G5L7_9BURK</name>
<proteinExistence type="predicted"/>
<dbReference type="RefSeq" id="WP_347705834.1">
    <property type="nucleotide sequence ID" value="NZ_JBDPZD010000005.1"/>
</dbReference>
<dbReference type="Proteomes" id="UP001495147">
    <property type="component" value="Unassembled WGS sequence"/>
</dbReference>
<dbReference type="EMBL" id="JBDPZD010000005">
    <property type="protein sequence ID" value="MEO3693013.1"/>
    <property type="molecule type" value="Genomic_DNA"/>
</dbReference>
<keyword evidence="2" id="KW-1185">Reference proteome</keyword>
<gene>
    <name evidence="1" type="ORF">ABDJ85_16190</name>
</gene>